<accession>A0ABU9VNG0</accession>
<protein>
    <submittedName>
        <fullName evidence="2">Uncharacterized protein</fullName>
    </submittedName>
</protein>
<dbReference type="EMBL" id="JBCITK010000001">
    <property type="protein sequence ID" value="MEN0645373.1"/>
    <property type="molecule type" value="Genomic_DNA"/>
</dbReference>
<organism evidence="2 3">
    <name type="scientific">Alkalicoccobacillus gibsonii</name>
    <dbReference type="NCBI Taxonomy" id="79881"/>
    <lineage>
        <taxon>Bacteria</taxon>
        <taxon>Bacillati</taxon>
        <taxon>Bacillota</taxon>
        <taxon>Bacilli</taxon>
        <taxon>Bacillales</taxon>
        <taxon>Bacillaceae</taxon>
        <taxon>Alkalicoccobacillus</taxon>
    </lineage>
</organism>
<gene>
    <name evidence="2" type="ORF">MKY91_19595</name>
</gene>
<sequence>MKLKFILGFFAILTLFFIGSTPSYAADETITFDVYDENDQLVDVIEEPVVEISDSEEPIFSIMANSYYFTASFSSNIWIKNRANFRNPQNVDTSLSGRYPGPYGIRIYNSKNVYQGRIETRDAANWISFPVSQRAPRGDSYNFQLYNSGSGKIVVKEGYVYY</sequence>
<evidence type="ECO:0000313" key="2">
    <source>
        <dbReference type="EMBL" id="MEN0645373.1"/>
    </source>
</evidence>
<feature type="chain" id="PRO_5045374083" evidence="1">
    <location>
        <begin position="26"/>
        <end position="162"/>
    </location>
</feature>
<name>A0ABU9VNG0_9BACI</name>
<dbReference type="RefSeq" id="WP_343131945.1">
    <property type="nucleotide sequence ID" value="NZ_JBCITK010000001.1"/>
</dbReference>
<comment type="caution">
    <text evidence="2">The sequence shown here is derived from an EMBL/GenBank/DDBJ whole genome shotgun (WGS) entry which is preliminary data.</text>
</comment>
<reference evidence="2 3" key="1">
    <citation type="submission" date="2024-03" db="EMBL/GenBank/DDBJ databases">
        <title>Bacilli Hybrid Assemblies.</title>
        <authorList>
            <person name="Kovac J."/>
        </authorList>
    </citation>
    <scope>NUCLEOTIDE SEQUENCE [LARGE SCALE GENOMIC DNA]</scope>
    <source>
        <strain evidence="2 3">FSL R7-0666</strain>
    </source>
</reference>
<keyword evidence="1" id="KW-0732">Signal</keyword>
<proteinExistence type="predicted"/>
<feature type="signal peptide" evidence="1">
    <location>
        <begin position="1"/>
        <end position="25"/>
    </location>
</feature>
<keyword evidence="3" id="KW-1185">Reference proteome</keyword>
<dbReference type="Proteomes" id="UP001418796">
    <property type="component" value="Unassembled WGS sequence"/>
</dbReference>
<evidence type="ECO:0000256" key="1">
    <source>
        <dbReference type="SAM" id="SignalP"/>
    </source>
</evidence>
<evidence type="ECO:0000313" key="3">
    <source>
        <dbReference type="Proteomes" id="UP001418796"/>
    </source>
</evidence>